<dbReference type="AlphaFoldDB" id="A0A1G2PSJ4"/>
<feature type="domain" description="Large ribosomal subunit protein bL25 L25" evidence="6">
    <location>
        <begin position="4"/>
        <end position="90"/>
    </location>
</feature>
<evidence type="ECO:0000256" key="1">
    <source>
        <dbReference type="ARBA" id="ARBA00022730"/>
    </source>
</evidence>
<protein>
    <recommendedName>
        <fullName evidence="5">Large ribosomal subunit protein bL25</fullName>
    </recommendedName>
    <alternativeName>
        <fullName evidence="5">General stress protein CTC</fullName>
    </alternativeName>
</protein>
<evidence type="ECO:0000259" key="7">
    <source>
        <dbReference type="Pfam" id="PF14693"/>
    </source>
</evidence>
<dbReference type="Gene3D" id="2.170.120.20">
    <property type="entry name" value="Ribosomal protein L25, beta domain"/>
    <property type="match status" value="1"/>
</dbReference>
<reference evidence="8 9" key="1">
    <citation type="journal article" date="2016" name="Nat. Commun.">
        <title>Thousands of microbial genomes shed light on interconnected biogeochemical processes in an aquifer system.</title>
        <authorList>
            <person name="Anantharaman K."/>
            <person name="Brown C.T."/>
            <person name="Hug L.A."/>
            <person name="Sharon I."/>
            <person name="Castelle C.J."/>
            <person name="Probst A.J."/>
            <person name="Thomas B.C."/>
            <person name="Singh A."/>
            <person name="Wilkins M.J."/>
            <person name="Karaoz U."/>
            <person name="Brodie E.L."/>
            <person name="Williams K.H."/>
            <person name="Hubbard S.S."/>
            <person name="Banfield J.F."/>
        </authorList>
    </citation>
    <scope>NUCLEOTIDE SEQUENCE [LARGE SCALE GENOMIC DNA]</scope>
</reference>
<proteinExistence type="inferred from homology"/>
<evidence type="ECO:0000256" key="3">
    <source>
        <dbReference type="ARBA" id="ARBA00022980"/>
    </source>
</evidence>
<comment type="subunit">
    <text evidence="5">Part of the 50S ribosomal subunit; part of the 5S rRNA/L5/L18/L25 subcomplex. Contacts the 5S rRNA. Binds to the 5S rRNA independently of L5 and L18.</text>
</comment>
<evidence type="ECO:0000256" key="2">
    <source>
        <dbReference type="ARBA" id="ARBA00022884"/>
    </source>
</evidence>
<keyword evidence="3 5" id="KW-0689">Ribosomal protein</keyword>
<accession>A0A1G2PSJ4</accession>
<name>A0A1G2PSJ4_9BACT</name>
<comment type="function">
    <text evidence="5">This is one of the proteins that binds to the 5S RNA in the ribosome where it forms part of the central protuberance.</text>
</comment>
<dbReference type="GO" id="GO:0008097">
    <property type="term" value="F:5S rRNA binding"/>
    <property type="evidence" value="ECO:0007669"/>
    <property type="project" value="InterPro"/>
</dbReference>
<dbReference type="SUPFAM" id="SSF50715">
    <property type="entry name" value="Ribosomal protein L25-like"/>
    <property type="match status" value="1"/>
</dbReference>
<feature type="domain" description="Large ribosomal subunit protein bL25 beta" evidence="7">
    <location>
        <begin position="99"/>
        <end position="182"/>
    </location>
</feature>
<comment type="caution">
    <text evidence="8">The sequence shown here is derived from an EMBL/GenBank/DDBJ whole genome shotgun (WGS) entry which is preliminary data.</text>
</comment>
<evidence type="ECO:0000256" key="4">
    <source>
        <dbReference type="ARBA" id="ARBA00023274"/>
    </source>
</evidence>
<dbReference type="Proteomes" id="UP000176951">
    <property type="component" value="Unassembled WGS sequence"/>
</dbReference>
<evidence type="ECO:0000313" key="9">
    <source>
        <dbReference type="Proteomes" id="UP000176951"/>
    </source>
</evidence>
<dbReference type="GO" id="GO:0006412">
    <property type="term" value="P:translation"/>
    <property type="evidence" value="ECO:0007669"/>
    <property type="project" value="UniProtKB-UniRule"/>
</dbReference>
<dbReference type="GO" id="GO:0003735">
    <property type="term" value="F:structural constituent of ribosome"/>
    <property type="evidence" value="ECO:0007669"/>
    <property type="project" value="InterPro"/>
</dbReference>
<dbReference type="HAMAP" id="MF_01334">
    <property type="entry name" value="Ribosomal_bL25_CTC"/>
    <property type="match status" value="1"/>
</dbReference>
<dbReference type="InterPro" id="IPR001021">
    <property type="entry name" value="Ribosomal_bL25_long"/>
</dbReference>
<dbReference type="PANTHER" id="PTHR33284:SF1">
    <property type="entry name" value="RIBOSOMAL PROTEIN L25_GLN-TRNA SYNTHETASE, ANTI-CODON-BINDING DOMAIN-CONTAINING PROTEIN"/>
    <property type="match status" value="1"/>
</dbReference>
<organism evidence="8 9">
    <name type="scientific">Candidatus Terrybacteria bacterium RIFCSPLOWO2_01_FULL_40_23</name>
    <dbReference type="NCBI Taxonomy" id="1802366"/>
    <lineage>
        <taxon>Bacteria</taxon>
        <taxon>Candidatus Terryibacteriota</taxon>
    </lineage>
</organism>
<comment type="similarity">
    <text evidence="5">Belongs to the bacterial ribosomal protein bL25 family. CTC subfamily.</text>
</comment>
<evidence type="ECO:0000313" key="8">
    <source>
        <dbReference type="EMBL" id="OHA50562.1"/>
    </source>
</evidence>
<dbReference type="Gene3D" id="2.40.240.10">
    <property type="entry name" value="Ribosomal Protein L25, Chain P"/>
    <property type="match status" value="1"/>
</dbReference>
<keyword evidence="1 5" id="KW-0699">rRNA-binding</keyword>
<dbReference type="NCBIfam" id="TIGR00731">
    <property type="entry name" value="bL25_bact_ctc"/>
    <property type="match status" value="1"/>
</dbReference>
<dbReference type="InterPro" id="IPR020057">
    <property type="entry name" value="Ribosomal_bL25_b-dom"/>
</dbReference>
<dbReference type="InterPro" id="IPR020930">
    <property type="entry name" value="Ribosomal_uL5_bac-type"/>
</dbReference>
<dbReference type="CDD" id="cd00495">
    <property type="entry name" value="Ribosomal_L25_TL5_CTC"/>
    <property type="match status" value="1"/>
</dbReference>
<keyword evidence="2 5" id="KW-0694">RNA-binding</keyword>
<dbReference type="InterPro" id="IPR020056">
    <property type="entry name" value="Rbsml_bL25/Gln-tRNA_synth_N"/>
</dbReference>
<dbReference type="InterPro" id="IPR029751">
    <property type="entry name" value="Ribosomal_L25_dom"/>
</dbReference>
<gene>
    <name evidence="5" type="primary">rplY</name>
    <name evidence="5" type="synonym">ctc</name>
    <name evidence="8" type="ORF">A3A97_03260</name>
</gene>
<evidence type="ECO:0000256" key="5">
    <source>
        <dbReference type="HAMAP-Rule" id="MF_01334"/>
    </source>
</evidence>
<evidence type="ECO:0000259" key="6">
    <source>
        <dbReference type="Pfam" id="PF01386"/>
    </source>
</evidence>
<dbReference type="InterPro" id="IPR011035">
    <property type="entry name" value="Ribosomal_bL25/Gln-tRNA_synth"/>
</dbReference>
<dbReference type="PANTHER" id="PTHR33284">
    <property type="entry name" value="RIBOSOMAL PROTEIN L25/GLN-TRNA SYNTHETASE, ANTI-CODON-BINDING DOMAIN-CONTAINING PROTEIN"/>
    <property type="match status" value="1"/>
</dbReference>
<keyword evidence="4 5" id="KW-0687">Ribonucleoprotein</keyword>
<dbReference type="EMBL" id="MHSW01000034">
    <property type="protein sequence ID" value="OHA50562.1"/>
    <property type="molecule type" value="Genomic_DNA"/>
</dbReference>
<dbReference type="InterPro" id="IPR037121">
    <property type="entry name" value="Ribosomal_bL25_C"/>
</dbReference>
<sequence>MEILNVKTRQIKGKKVATLREQGEIPAVLYGVGIEPQSISLPLKEFQKIFKTVGETALLSLVVDSTEPRTVLIRDVQNDAMKQLPIHVDFHQVNMNEELDLDVPLEFTGTSVAVSSEGGILVKALYELPISALPADLPHEIIIDIAPLEKIGDAIHVRDIKLPKGVKVCLDEDQTIAFIEKPMSEEELAALETPVELKVDEVEVVGEKEKKEAEEAAAALEAEEKEK</sequence>
<dbReference type="GO" id="GO:0022625">
    <property type="term" value="C:cytosolic large ribosomal subunit"/>
    <property type="evidence" value="ECO:0007669"/>
    <property type="project" value="TreeGrafter"/>
</dbReference>
<dbReference type="Pfam" id="PF01386">
    <property type="entry name" value="Ribosomal_L25p"/>
    <property type="match status" value="1"/>
</dbReference>
<dbReference type="Pfam" id="PF14693">
    <property type="entry name" value="Ribosomal_TL5_C"/>
    <property type="match status" value="1"/>
</dbReference>